<dbReference type="Proteomes" id="UP000823915">
    <property type="component" value="Unassembled WGS sequence"/>
</dbReference>
<comment type="caution">
    <text evidence="2">The sequence shown here is derived from an EMBL/GenBank/DDBJ whole genome shotgun (WGS) entry which is preliminary data.</text>
</comment>
<organism evidence="2 3">
    <name type="scientific">Candidatus Acutalibacter pullistercoris</name>
    <dbReference type="NCBI Taxonomy" id="2838418"/>
    <lineage>
        <taxon>Bacteria</taxon>
        <taxon>Bacillati</taxon>
        <taxon>Bacillota</taxon>
        <taxon>Clostridia</taxon>
        <taxon>Eubacteriales</taxon>
        <taxon>Acutalibacteraceae</taxon>
        <taxon>Acutalibacter</taxon>
    </lineage>
</organism>
<feature type="signal peptide" evidence="1">
    <location>
        <begin position="1"/>
        <end position="26"/>
    </location>
</feature>
<feature type="chain" id="PRO_5038963462" description="Lipoprotein" evidence="1">
    <location>
        <begin position="27"/>
        <end position="139"/>
    </location>
</feature>
<keyword evidence="1" id="KW-0732">Signal</keyword>
<reference evidence="2" key="2">
    <citation type="submission" date="2021-04" db="EMBL/GenBank/DDBJ databases">
        <authorList>
            <person name="Gilroy R."/>
        </authorList>
    </citation>
    <scope>NUCLEOTIDE SEQUENCE</scope>
    <source>
        <strain evidence="2">1282</strain>
    </source>
</reference>
<evidence type="ECO:0000313" key="2">
    <source>
        <dbReference type="EMBL" id="HIY27372.1"/>
    </source>
</evidence>
<gene>
    <name evidence="2" type="ORF">H9838_09430</name>
</gene>
<evidence type="ECO:0000313" key="3">
    <source>
        <dbReference type="Proteomes" id="UP000823915"/>
    </source>
</evidence>
<accession>A0A9D2C2C5</accession>
<proteinExistence type="predicted"/>
<dbReference type="EMBL" id="DXDU01000152">
    <property type="protein sequence ID" value="HIY27372.1"/>
    <property type="molecule type" value="Genomic_DNA"/>
</dbReference>
<dbReference type="PROSITE" id="PS51257">
    <property type="entry name" value="PROKAR_LIPOPROTEIN"/>
    <property type="match status" value="1"/>
</dbReference>
<evidence type="ECO:0008006" key="4">
    <source>
        <dbReference type="Google" id="ProtNLM"/>
    </source>
</evidence>
<name>A0A9D2C2C5_9FIRM</name>
<sequence>MKNAVRLALLAGLLCLVLAGCQNPNALQMDLRQGYGDKLKLLHLNANDSENLQLMEDFGDVIRSGEALEKDISLFAYYPDYQLELSQWEDGQSLTVLIDLNGDCVDFIYPGPTPEPDNTVYRSQVTAQEFLALVNHVYE</sequence>
<evidence type="ECO:0000256" key="1">
    <source>
        <dbReference type="SAM" id="SignalP"/>
    </source>
</evidence>
<protein>
    <recommendedName>
        <fullName evidence="4">Lipoprotein</fullName>
    </recommendedName>
</protein>
<dbReference type="AlphaFoldDB" id="A0A9D2C2C5"/>
<reference evidence="2" key="1">
    <citation type="journal article" date="2021" name="PeerJ">
        <title>Extensive microbial diversity within the chicken gut microbiome revealed by metagenomics and culture.</title>
        <authorList>
            <person name="Gilroy R."/>
            <person name="Ravi A."/>
            <person name="Getino M."/>
            <person name="Pursley I."/>
            <person name="Horton D.L."/>
            <person name="Alikhan N.F."/>
            <person name="Baker D."/>
            <person name="Gharbi K."/>
            <person name="Hall N."/>
            <person name="Watson M."/>
            <person name="Adriaenssens E.M."/>
            <person name="Foster-Nyarko E."/>
            <person name="Jarju S."/>
            <person name="Secka A."/>
            <person name="Antonio M."/>
            <person name="Oren A."/>
            <person name="Chaudhuri R.R."/>
            <person name="La Ragione R."/>
            <person name="Hildebrand F."/>
            <person name="Pallen M.J."/>
        </authorList>
    </citation>
    <scope>NUCLEOTIDE SEQUENCE</scope>
    <source>
        <strain evidence="2">1282</strain>
    </source>
</reference>